<reference evidence="2" key="2">
    <citation type="submission" date="2020-10" db="EMBL/GenBank/DDBJ databases">
        <authorList>
            <person name="Cooper E.A."/>
            <person name="Brenton Z.W."/>
            <person name="Flinn B.S."/>
            <person name="Jenkins J."/>
            <person name="Shu S."/>
            <person name="Flowers D."/>
            <person name="Luo F."/>
            <person name="Wang Y."/>
            <person name="Xia P."/>
            <person name="Barry K."/>
            <person name="Daum C."/>
            <person name="Lipzen A."/>
            <person name="Yoshinaga Y."/>
            <person name="Schmutz J."/>
            <person name="Saski C."/>
            <person name="Vermerris W."/>
            <person name="Kresovich S."/>
        </authorList>
    </citation>
    <scope>NUCLEOTIDE SEQUENCE</scope>
</reference>
<comment type="caution">
    <text evidence="2">The sequence shown here is derived from an EMBL/GenBank/DDBJ whole genome shotgun (WGS) entry which is preliminary data.</text>
</comment>
<evidence type="ECO:0000256" key="1">
    <source>
        <dbReference type="SAM" id="SignalP"/>
    </source>
</evidence>
<feature type="signal peptide" evidence="1">
    <location>
        <begin position="1"/>
        <end position="19"/>
    </location>
</feature>
<name>A0A921PYS2_SORBI</name>
<keyword evidence="1" id="KW-0732">Signal</keyword>
<sequence>MLQLRLLLVTMVTFTCSCCHPCLSLSIHSSRGIPILALAEMIGEGWHHTTCTA</sequence>
<protein>
    <submittedName>
        <fullName evidence="2">Uncharacterized protein</fullName>
    </submittedName>
</protein>
<dbReference type="PROSITE" id="PS51257">
    <property type="entry name" value="PROKAR_LIPOPROTEIN"/>
    <property type="match status" value="1"/>
</dbReference>
<evidence type="ECO:0000313" key="2">
    <source>
        <dbReference type="EMBL" id="KAG0512778.1"/>
    </source>
</evidence>
<accession>A0A921PYS2</accession>
<evidence type="ECO:0000313" key="3">
    <source>
        <dbReference type="Proteomes" id="UP000807115"/>
    </source>
</evidence>
<dbReference type="EMBL" id="CM027689">
    <property type="protein sequence ID" value="KAG0512778.1"/>
    <property type="molecule type" value="Genomic_DNA"/>
</dbReference>
<feature type="chain" id="PRO_5037985690" evidence="1">
    <location>
        <begin position="20"/>
        <end position="53"/>
    </location>
</feature>
<dbReference type="Proteomes" id="UP000807115">
    <property type="component" value="Chromosome 10"/>
</dbReference>
<proteinExistence type="predicted"/>
<dbReference type="AlphaFoldDB" id="A0A921PYS2"/>
<reference evidence="2" key="1">
    <citation type="journal article" date="2019" name="BMC Genomics">
        <title>A new reference genome for Sorghum bicolor reveals high levels of sequence similarity between sweet and grain genotypes: implications for the genetics of sugar metabolism.</title>
        <authorList>
            <person name="Cooper E.A."/>
            <person name="Brenton Z.W."/>
            <person name="Flinn B.S."/>
            <person name="Jenkins J."/>
            <person name="Shu S."/>
            <person name="Flowers D."/>
            <person name="Luo F."/>
            <person name="Wang Y."/>
            <person name="Xia P."/>
            <person name="Barry K."/>
            <person name="Daum C."/>
            <person name="Lipzen A."/>
            <person name="Yoshinaga Y."/>
            <person name="Schmutz J."/>
            <person name="Saski C."/>
            <person name="Vermerris W."/>
            <person name="Kresovich S."/>
        </authorList>
    </citation>
    <scope>NUCLEOTIDE SEQUENCE</scope>
</reference>
<organism evidence="2 3">
    <name type="scientific">Sorghum bicolor</name>
    <name type="common">Sorghum</name>
    <name type="synonym">Sorghum vulgare</name>
    <dbReference type="NCBI Taxonomy" id="4558"/>
    <lineage>
        <taxon>Eukaryota</taxon>
        <taxon>Viridiplantae</taxon>
        <taxon>Streptophyta</taxon>
        <taxon>Embryophyta</taxon>
        <taxon>Tracheophyta</taxon>
        <taxon>Spermatophyta</taxon>
        <taxon>Magnoliopsida</taxon>
        <taxon>Liliopsida</taxon>
        <taxon>Poales</taxon>
        <taxon>Poaceae</taxon>
        <taxon>PACMAD clade</taxon>
        <taxon>Panicoideae</taxon>
        <taxon>Andropogonodae</taxon>
        <taxon>Andropogoneae</taxon>
        <taxon>Sorghinae</taxon>
        <taxon>Sorghum</taxon>
    </lineage>
</organism>
<gene>
    <name evidence="2" type="ORF">BDA96_10G043500</name>
</gene>